<dbReference type="InterPro" id="IPR011043">
    <property type="entry name" value="Gal_Oxase/kelch_b-propeller"/>
</dbReference>
<proteinExistence type="predicted"/>
<keyword evidence="6" id="KW-1185">Reference proteome</keyword>
<evidence type="ECO:0000313" key="6">
    <source>
        <dbReference type="Proteomes" id="UP000694388"/>
    </source>
</evidence>
<keyword evidence="1" id="KW-0880">Kelch repeat</keyword>
<sequence>PPTSFVLPPASYPLPSTSCMMYSLQPQGKLPGARVGHTCSYIPSSEHGELGKLAVVGGAHPHGNITETILLDLDKHTWCHPAWHGLKHRYEHTSFLLPKDNKHLWVFGGANTSSNLNSMQFLDVETRGVPPSPRTCHGAAALVGDRLFLWGGGEKGSAPVRDPKLHVFDTVSHTWSQPHTSGNPPQPRQGHTMVAVESKVLIHGGMGCFFSSESMAWSEILTEGDVPQGVASHSAVSFGSLVYMFGGISFNVLKKTYCRHVALSSETLVWTLKQIRGPSPASRLDFSMCLIPWKVHRDSSSSFTPRVLSEAGKIQDIDTKINLLRLSSQESGDHSNRSELGVNVIHLCFVFGGMDDKGNLFNDSAVIFIQ</sequence>
<evidence type="ECO:0000313" key="5">
    <source>
        <dbReference type="Ensembl" id="ENSEBUP00000010291.1"/>
    </source>
</evidence>
<evidence type="ECO:0000256" key="2">
    <source>
        <dbReference type="ARBA" id="ARBA00022737"/>
    </source>
</evidence>
<evidence type="ECO:0000256" key="1">
    <source>
        <dbReference type="ARBA" id="ARBA00022441"/>
    </source>
</evidence>
<dbReference type="Gene3D" id="2.120.10.80">
    <property type="entry name" value="Kelch-type beta propeller"/>
    <property type="match status" value="2"/>
</dbReference>
<reference evidence="5" key="1">
    <citation type="submission" date="2025-08" db="UniProtKB">
        <authorList>
            <consortium name="Ensembl"/>
        </authorList>
    </citation>
    <scope>IDENTIFICATION</scope>
</reference>
<dbReference type="PANTHER" id="PTHR46647:SF1">
    <property type="entry name" value="RAB9 EFFECTOR PROTEIN WITH KELCH MOTIFS"/>
    <property type="match status" value="1"/>
</dbReference>
<dbReference type="AlphaFoldDB" id="A0A8C4Q5I6"/>
<dbReference type="InterPro" id="IPR015915">
    <property type="entry name" value="Kelch-typ_b-propeller"/>
</dbReference>
<keyword evidence="2" id="KW-0677">Repeat</keyword>
<dbReference type="Pfam" id="PF24681">
    <property type="entry name" value="Kelch_KLHDC2_KLHL20_DRC7"/>
    <property type="match status" value="1"/>
</dbReference>
<evidence type="ECO:0000256" key="4">
    <source>
        <dbReference type="ARBA" id="ARBA00039295"/>
    </source>
</evidence>
<dbReference type="GeneTree" id="ENSGT00940000158763"/>
<name>A0A8C4Q5I6_EPTBU</name>
<protein>
    <recommendedName>
        <fullName evidence="4">Rab9 effector protein with kelch motifs</fullName>
    </recommendedName>
</protein>
<dbReference type="Proteomes" id="UP000694388">
    <property type="component" value="Unplaced"/>
</dbReference>
<dbReference type="SUPFAM" id="SSF50965">
    <property type="entry name" value="Galactose oxidase, central domain"/>
    <property type="match status" value="1"/>
</dbReference>
<evidence type="ECO:0000256" key="3">
    <source>
        <dbReference type="ARBA" id="ARBA00037224"/>
    </source>
</evidence>
<dbReference type="SUPFAM" id="SSF117281">
    <property type="entry name" value="Kelch motif"/>
    <property type="match status" value="1"/>
</dbReference>
<dbReference type="OMA" id="CTPGSIW"/>
<dbReference type="PANTHER" id="PTHR46647">
    <property type="entry name" value="RAB9 EFFECTOR PROTEIN WITH KELCH MOTIFS"/>
    <property type="match status" value="1"/>
</dbReference>
<reference evidence="5" key="2">
    <citation type="submission" date="2025-09" db="UniProtKB">
        <authorList>
            <consortium name="Ensembl"/>
        </authorList>
    </citation>
    <scope>IDENTIFICATION</scope>
</reference>
<dbReference type="Ensembl" id="ENSEBUT00000010836.1">
    <property type="protein sequence ID" value="ENSEBUP00000010291.1"/>
    <property type="gene ID" value="ENSEBUG00000006603.1"/>
</dbReference>
<accession>A0A8C4Q5I6</accession>
<dbReference type="InterPro" id="IPR052124">
    <property type="entry name" value="Rab9_kelch_effector"/>
</dbReference>
<comment type="function">
    <text evidence="3">Rab9 effector required for endosome to trans-Golgi network (TGN) transport.</text>
</comment>
<organism evidence="5 6">
    <name type="scientific">Eptatretus burgeri</name>
    <name type="common">Inshore hagfish</name>
    <dbReference type="NCBI Taxonomy" id="7764"/>
    <lineage>
        <taxon>Eukaryota</taxon>
        <taxon>Metazoa</taxon>
        <taxon>Chordata</taxon>
        <taxon>Craniata</taxon>
        <taxon>Vertebrata</taxon>
        <taxon>Cyclostomata</taxon>
        <taxon>Myxini</taxon>
        <taxon>Myxiniformes</taxon>
        <taxon>Myxinidae</taxon>
        <taxon>Eptatretinae</taxon>
        <taxon>Eptatretus</taxon>
    </lineage>
</organism>